<evidence type="ECO:0000256" key="1">
    <source>
        <dbReference type="ARBA" id="ARBA00004282"/>
    </source>
</evidence>
<name>A0AAD5TG72_9FUNG</name>
<gene>
    <name evidence="11" type="primary">SSX2IP</name>
    <name evidence="11" type="ORF">HDU87_005795</name>
</gene>
<comment type="similarity">
    <text evidence="3">Belongs to the ADIP family.</text>
</comment>
<sequence>MASASYGSHNTAEATASTPSAAQSTASGGGLERTVLFVNTELASAGFPDILDFSGFAGSDEDGSKVLNCICTLLLQRQKDVAFRDDLQYRLRRVSADNDNLAGTVARQKARLEQCEREISSLQNKNDTLQTSLKREAEKLSVAREELKATKANLQYSKTQYNHDVRKRDRDFARLKDRMQRTVNEKTKMTLINPLAKPLSSIGSSKQRNNNTDADVMYGVVMRNYEDRERELLSENQMLRDTLFETFRELKDRFADAGGHDPRDHELGAGPVPSSSSSPPESRDEDEEEDPEAAMERAHFQLPFNLVQNTVQQRIRHVMMDLKAEWDELMEKIEGEQHPEMVVELEQQIAELHNQNDEYQRIIEEQNRILESSLNGTAAVRHEGDSAMSDDIRAAPGWDSSIMDLAEQKAELEAKVRQLEIDRINFTDAALKLGVERANLQREKKYFNDERRKALGTDDFLKTLPETPGWLRARAKAEEDMDRVPATPSRAATEYKQERHDGDEREDPDEQDGDATPRPFNSTMSTVQPTTTHMHERYNNHTHGDHARQADRHDERKLSSPDRADPIAHESDTLTQTPSTAHWRGGAARDDDDAHGFSESEADEEQHSVHHHEHDDDDDEHDNNHDVTVATMPLSSSARLAPPQRAPLSSSRSTSATVSTPSYIRSAMKKVERMPAGGGGHNSLMVSTRTTTTSTATTAAPSSSSMASVTRNVRLAVGEEPEGRSFFRPGESDGKENAGPAIEGSAGNGNRADAAVVAATKTASRGLPAGGEKKGFVATSTPNNPVGRVPLRGAVRPPVAGMNAGARRPPARKAIPKTTRPPSSLSSTTTTAAPRRIARAAE</sequence>
<feature type="compositionally biased region" description="Acidic residues" evidence="10">
    <location>
        <begin position="504"/>
        <end position="513"/>
    </location>
</feature>
<feature type="coiled-coil region" evidence="9">
    <location>
        <begin position="98"/>
        <end position="153"/>
    </location>
</feature>
<evidence type="ECO:0000256" key="8">
    <source>
        <dbReference type="ARBA" id="ARBA00023212"/>
    </source>
</evidence>
<dbReference type="GO" id="GO:0035735">
    <property type="term" value="P:intraciliary transport involved in cilium assembly"/>
    <property type="evidence" value="ECO:0007669"/>
    <property type="project" value="TreeGrafter"/>
</dbReference>
<feature type="compositionally biased region" description="Basic and acidic residues" evidence="10">
    <location>
        <begin position="533"/>
        <end position="572"/>
    </location>
</feature>
<feature type="compositionally biased region" description="Polar residues" evidence="10">
    <location>
        <begin position="519"/>
        <end position="532"/>
    </location>
</feature>
<feature type="compositionally biased region" description="Basic and acidic residues" evidence="10">
    <location>
        <begin position="587"/>
        <end position="598"/>
    </location>
</feature>
<comment type="subcellular location">
    <subcellularLocation>
        <location evidence="1">Cell junction</location>
    </subcellularLocation>
    <subcellularLocation>
        <location evidence="2">Cytoplasm</location>
        <location evidence="2">Cytoskeleton</location>
        <location evidence="2">Microtubule organizing center</location>
        <location evidence="2">Centrosome</location>
    </subcellularLocation>
</comment>
<keyword evidence="8" id="KW-0206">Cytoskeleton</keyword>
<dbReference type="PANTHER" id="PTHR46507:SF4">
    <property type="entry name" value="SSX FAMILY MEMBER 2 INTERACTING PROTEIN"/>
    <property type="match status" value="1"/>
</dbReference>
<feature type="region of interest" description="Disordered" evidence="10">
    <location>
        <begin position="255"/>
        <end position="294"/>
    </location>
</feature>
<evidence type="ECO:0000256" key="5">
    <source>
        <dbReference type="ARBA" id="ARBA00022889"/>
    </source>
</evidence>
<feature type="coiled-coil region" evidence="9">
    <location>
        <begin position="402"/>
        <end position="429"/>
    </location>
</feature>
<keyword evidence="6" id="KW-0965">Cell junction</keyword>
<evidence type="ECO:0000256" key="2">
    <source>
        <dbReference type="ARBA" id="ARBA00004300"/>
    </source>
</evidence>
<feature type="region of interest" description="Disordered" evidence="10">
    <location>
        <begin position="765"/>
        <end position="842"/>
    </location>
</feature>
<feature type="compositionally biased region" description="Low complexity" evidence="10">
    <location>
        <begin position="649"/>
        <end position="662"/>
    </location>
</feature>
<dbReference type="Proteomes" id="UP001212152">
    <property type="component" value="Unassembled WGS sequence"/>
</dbReference>
<accession>A0AAD5TG72</accession>
<protein>
    <submittedName>
        <fullName evidence="11">Afadin- and alpha-actinin-binding protein</fullName>
    </submittedName>
</protein>
<evidence type="ECO:0000256" key="10">
    <source>
        <dbReference type="SAM" id="MobiDB-lite"/>
    </source>
</evidence>
<feature type="compositionally biased region" description="Low complexity" evidence="10">
    <location>
        <begin position="816"/>
        <end position="835"/>
    </location>
</feature>
<comment type="caution">
    <text evidence="11">The sequence shown here is derived from an EMBL/GenBank/DDBJ whole genome shotgun (WGS) entry which is preliminary data.</text>
</comment>
<feature type="compositionally biased region" description="Basic and acidic residues" evidence="10">
    <location>
        <begin position="605"/>
        <end position="614"/>
    </location>
</feature>
<feature type="compositionally biased region" description="Basic and acidic residues" evidence="10">
    <location>
        <begin position="493"/>
        <end position="503"/>
    </location>
</feature>
<dbReference type="EMBL" id="JADGJQ010000049">
    <property type="protein sequence ID" value="KAJ3175654.1"/>
    <property type="molecule type" value="Genomic_DNA"/>
</dbReference>
<evidence type="ECO:0000256" key="7">
    <source>
        <dbReference type="ARBA" id="ARBA00023054"/>
    </source>
</evidence>
<feature type="compositionally biased region" description="Polar residues" evidence="10">
    <location>
        <begin position="1"/>
        <end position="10"/>
    </location>
</feature>
<dbReference type="InterPro" id="IPR021622">
    <property type="entry name" value="Afadin/alpha-actinin-bd"/>
</dbReference>
<evidence type="ECO:0000313" key="11">
    <source>
        <dbReference type="EMBL" id="KAJ3175654.1"/>
    </source>
</evidence>
<keyword evidence="5" id="KW-0130">Cell adhesion</keyword>
<organism evidence="11 12">
    <name type="scientific">Geranomyces variabilis</name>
    <dbReference type="NCBI Taxonomy" id="109894"/>
    <lineage>
        <taxon>Eukaryota</taxon>
        <taxon>Fungi</taxon>
        <taxon>Fungi incertae sedis</taxon>
        <taxon>Chytridiomycota</taxon>
        <taxon>Chytridiomycota incertae sedis</taxon>
        <taxon>Chytridiomycetes</taxon>
        <taxon>Spizellomycetales</taxon>
        <taxon>Powellomycetaceae</taxon>
        <taxon>Geranomyces</taxon>
    </lineage>
</organism>
<evidence type="ECO:0000256" key="9">
    <source>
        <dbReference type="SAM" id="Coils"/>
    </source>
</evidence>
<feature type="compositionally biased region" description="Basic and acidic residues" evidence="10">
    <location>
        <begin position="255"/>
        <end position="267"/>
    </location>
</feature>
<dbReference type="InterPro" id="IPR052300">
    <property type="entry name" value="Adhesion_Centrosome_assoc"/>
</dbReference>
<proteinExistence type="inferred from homology"/>
<feature type="compositionally biased region" description="Basic and acidic residues" evidence="10">
    <location>
        <begin position="721"/>
        <end position="736"/>
    </location>
</feature>
<evidence type="ECO:0000256" key="6">
    <source>
        <dbReference type="ARBA" id="ARBA00022949"/>
    </source>
</evidence>
<dbReference type="Pfam" id="PF11559">
    <property type="entry name" value="ADIP"/>
    <property type="match status" value="1"/>
</dbReference>
<dbReference type="PANTHER" id="PTHR46507">
    <property type="entry name" value="AFADIN- AND ALPHA-ACTININ-BINDING PROTEIN"/>
    <property type="match status" value="1"/>
</dbReference>
<keyword evidence="7 9" id="KW-0175">Coiled coil</keyword>
<keyword evidence="4" id="KW-0963">Cytoplasm</keyword>
<feature type="coiled-coil region" evidence="9">
    <location>
        <begin position="342"/>
        <end position="369"/>
    </location>
</feature>
<dbReference type="GO" id="GO:0036064">
    <property type="term" value="C:ciliary basal body"/>
    <property type="evidence" value="ECO:0007669"/>
    <property type="project" value="TreeGrafter"/>
</dbReference>
<feature type="region of interest" description="Disordered" evidence="10">
    <location>
        <begin position="1"/>
        <end position="26"/>
    </location>
</feature>
<feature type="region of interest" description="Disordered" evidence="10">
    <location>
        <begin position="476"/>
        <end position="753"/>
    </location>
</feature>
<dbReference type="GO" id="GO:0007155">
    <property type="term" value="P:cell adhesion"/>
    <property type="evidence" value="ECO:0007669"/>
    <property type="project" value="UniProtKB-KW"/>
</dbReference>
<keyword evidence="12" id="KW-1185">Reference proteome</keyword>
<dbReference type="AlphaFoldDB" id="A0AAD5TG72"/>
<reference evidence="11" key="1">
    <citation type="submission" date="2020-05" db="EMBL/GenBank/DDBJ databases">
        <title>Phylogenomic resolution of chytrid fungi.</title>
        <authorList>
            <person name="Stajich J.E."/>
            <person name="Amses K."/>
            <person name="Simmons R."/>
            <person name="Seto K."/>
            <person name="Myers J."/>
            <person name="Bonds A."/>
            <person name="Quandt C.A."/>
            <person name="Barry K."/>
            <person name="Liu P."/>
            <person name="Grigoriev I."/>
            <person name="Longcore J.E."/>
            <person name="James T.Y."/>
        </authorList>
    </citation>
    <scope>NUCLEOTIDE SEQUENCE</scope>
    <source>
        <strain evidence="11">JEL0379</strain>
    </source>
</reference>
<evidence type="ECO:0000256" key="3">
    <source>
        <dbReference type="ARBA" id="ARBA00009291"/>
    </source>
</evidence>
<feature type="compositionally biased region" description="Acidic residues" evidence="10">
    <location>
        <begin position="283"/>
        <end position="293"/>
    </location>
</feature>
<evidence type="ECO:0000313" key="12">
    <source>
        <dbReference type="Proteomes" id="UP001212152"/>
    </source>
</evidence>
<feature type="compositionally biased region" description="Low complexity" evidence="10">
    <location>
        <begin position="687"/>
        <end position="710"/>
    </location>
</feature>
<evidence type="ECO:0000256" key="4">
    <source>
        <dbReference type="ARBA" id="ARBA00022490"/>
    </source>
</evidence>
<feature type="compositionally biased region" description="Low complexity" evidence="10">
    <location>
        <begin position="11"/>
        <end position="26"/>
    </location>
</feature>